<dbReference type="Proteomes" id="UP000008556">
    <property type="component" value="Chromosome"/>
</dbReference>
<accession>A0A6C6Z5E5</accession>
<dbReference type="EMBL" id="CP000886">
    <property type="protein sequence ID" value="ABX68656.1"/>
    <property type="molecule type" value="Genomic_DNA"/>
</dbReference>
<organism evidence="1 2">
    <name type="scientific">Salmonella paratyphi B (strain ATCC BAA-1250 / SPB7)</name>
    <dbReference type="NCBI Taxonomy" id="1016998"/>
    <lineage>
        <taxon>Bacteria</taxon>
        <taxon>Pseudomonadati</taxon>
        <taxon>Pseudomonadota</taxon>
        <taxon>Gammaproteobacteria</taxon>
        <taxon>Enterobacterales</taxon>
        <taxon>Enterobacteriaceae</taxon>
        <taxon>Salmonella</taxon>
    </lineage>
</organism>
<evidence type="ECO:0000313" key="2">
    <source>
        <dbReference type="Proteomes" id="UP000008556"/>
    </source>
</evidence>
<name>A0A6C6Z5E5_SALPB</name>
<sequence length="36" mass="4235">MKILNNNTIIVGMEIHLLAKLPNVCQPHVRFHFYVM</sequence>
<evidence type="ECO:0000313" key="1">
    <source>
        <dbReference type="EMBL" id="ABX68656.1"/>
    </source>
</evidence>
<dbReference type="KEGG" id="spq:SPAB_03296"/>
<dbReference type="AlphaFoldDB" id="A0A6C6Z5E5"/>
<reference evidence="1 2" key="1">
    <citation type="submission" date="2007-11" db="EMBL/GenBank/DDBJ databases">
        <authorList>
            <consortium name="The Salmonella enterica serovar Paratyphi B Genome Sequencing Project"/>
            <person name="McClelland M."/>
            <person name="Sanderson E.K."/>
            <person name="Porwollik S."/>
            <person name="Spieth J."/>
            <person name="Clifton W.S."/>
            <person name="Fulton R."/>
            <person name="Cordes M."/>
            <person name="Wollam A."/>
            <person name="Shah N."/>
            <person name="Pepin K."/>
            <person name="Bhonagiri V."/>
            <person name="Nash W."/>
            <person name="Johnson M."/>
            <person name="Thiruvilangam P."/>
            <person name="Wilson R."/>
        </authorList>
    </citation>
    <scope>NUCLEOTIDE SEQUENCE [LARGE SCALE GENOMIC DNA]</scope>
    <source>
        <strain evidence="2">ATCC BAA-1250 / SPB7</strain>
    </source>
</reference>
<gene>
    <name evidence="1" type="ordered locus">SPAB_03296</name>
</gene>
<proteinExistence type="predicted"/>
<protein>
    <submittedName>
        <fullName evidence="1">Uncharacterized protein</fullName>
    </submittedName>
</protein>